<feature type="domain" description="Heme NO-binding" evidence="1">
    <location>
        <begin position="2"/>
        <end position="159"/>
    </location>
</feature>
<dbReference type="AlphaFoldDB" id="A0AB74U7H2"/>
<sequence>MKGLIFVELMNFLDEQLGDAITERVVEAASLPNDAAFTTVGNYPSHYAADLVAAAARMTGADAALMCEDFGRFLFQRFQTRFPHLLSRYTSARELLEHVQGHIHEEVKVIYPDASPPQVETHSDIEGYTVTYRSGRGFAHIAYGLVAQCISFYSEQSDVSWKSGSTDTQACFIIRPRKGIYPL</sequence>
<evidence type="ECO:0000259" key="1">
    <source>
        <dbReference type="Pfam" id="PF07700"/>
    </source>
</evidence>
<dbReference type="InterPro" id="IPR038158">
    <property type="entry name" value="H-NOX_domain_sf"/>
</dbReference>
<accession>A0AB74U7H2</accession>
<proteinExistence type="predicted"/>
<dbReference type="GO" id="GO:0020037">
    <property type="term" value="F:heme binding"/>
    <property type="evidence" value="ECO:0007669"/>
    <property type="project" value="InterPro"/>
</dbReference>
<dbReference type="InterPro" id="IPR024096">
    <property type="entry name" value="NO_sig/Golgi_transp_ligand-bd"/>
</dbReference>
<dbReference type="EMBL" id="CP159578">
    <property type="protein sequence ID" value="XCJ79092.1"/>
    <property type="molecule type" value="Genomic_DNA"/>
</dbReference>
<name>A0AB74U7H2_9GAMM</name>
<gene>
    <name evidence="2" type="ORF">ABV408_16840</name>
</gene>
<protein>
    <submittedName>
        <fullName evidence="2">Heme NO-binding domain-containing protein</fullName>
    </submittedName>
</protein>
<dbReference type="RefSeq" id="WP_353980047.1">
    <property type="nucleotide sequence ID" value="NZ_CP159578.1"/>
</dbReference>
<reference evidence="2" key="1">
    <citation type="submission" date="2024-06" db="EMBL/GenBank/DDBJ databases">
        <title>Complete genome of Salinicola endophyticus HNIBRBA4755.</title>
        <authorList>
            <person name="Shin S.Y."/>
            <person name="Kang H."/>
            <person name="Song J."/>
        </authorList>
    </citation>
    <scope>NUCLEOTIDE SEQUENCE</scope>
    <source>
        <strain evidence="2">HNIBRBA4755</strain>
    </source>
</reference>
<dbReference type="InterPro" id="IPR011644">
    <property type="entry name" value="Heme_NO-bd"/>
</dbReference>
<evidence type="ECO:0000313" key="2">
    <source>
        <dbReference type="EMBL" id="XCJ79092.1"/>
    </source>
</evidence>
<organism evidence="2">
    <name type="scientific">Salinicola endophyticus</name>
    <dbReference type="NCBI Taxonomy" id="1949083"/>
    <lineage>
        <taxon>Bacteria</taxon>
        <taxon>Pseudomonadati</taxon>
        <taxon>Pseudomonadota</taxon>
        <taxon>Gammaproteobacteria</taxon>
        <taxon>Oceanospirillales</taxon>
        <taxon>Halomonadaceae</taxon>
        <taxon>Salinicola</taxon>
    </lineage>
</organism>
<dbReference type="Pfam" id="PF07700">
    <property type="entry name" value="HNOB"/>
    <property type="match status" value="1"/>
</dbReference>
<dbReference type="Gene3D" id="3.90.1520.10">
    <property type="entry name" value="H-NOX domain"/>
    <property type="match status" value="1"/>
</dbReference>
<dbReference type="SUPFAM" id="SSF111126">
    <property type="entry name" value="Ligand-binding domain in the NO signalling and Golgi transport"/>
    <property type="match status" value="1"/>
</dbReference>